<keyword evidence="7 15" id="KW-0547">Nucleotide-binding</keyword>
<keyword evidence="6 18" id="KW-0732">Signal</keyword>
<evidence type="ECO:0000256" key="12">
    <source>
        <dbReference type="ARBA" id="ARBA00023180"/>
    </source>
</evidence>
<gene>
    <name evidence="20" type="ORF">POPTR_004G097000</name>
</gene>
<dbReference type="Pfam" id="PF14380">
    <property type="entry name" value="WAK_assoc"/>
    <property type="match status" value="1"/>
</dbReference>
<dbReference type="SMR" id="U5GI59"/>
<evidence type="ECO:0000313" key="20">
    <source>
        <dbReference type="EMBL" id="PNT40420.2"/>
    </source>
</evidence>
<feature type="chain" id="PRO_5018188050" description="non-specific serine/threonine protein kinase" evidence="18">
    <location>
        <begin position="26"/>
        <end position="647"/>
    </location>
</feature>
<keyword evidence="8" id="KW-0418">Kinase</keyword>
<evidence type="ECO:0000256" key="11">
    <source>
        <dbReference type="ARBA" id="ARBA00023136"/>
    </source>
</evidence>
<evidence type="ECO:0000313" key="21">
    <source>
        <dbReference type="Proteomes" id="UP000006729"/>
    </source>
</evidence>
<dbReference type="InterPro" id="IPR032872">
    <property type="entry name" value="WAK_assoc_C"/>
</dbReference>
<evidence type="ECO:0000256" key="9">
    <source>
        <dbReference type="ARBA" id="ARBA00022840"/>
    </source>
</evidence>
<dbReference type="Proteomes" id="UP000006729">
    <property type="component" value="Chromosome 4"/>
</dbReference>
<keyword evidence="10 17" id="KW-1133">Transmembrane helix</keyword>
<keyword evidence="21" id="KW-1185">Reference proteome</keyword>
<dbReference type="OMA" id="HICICND"/>
<keyword evidence="4" id="KW-0808">Transferase</keyword>
<dbReference type="GO" id="GO:0005524">
    <property type="term" value="F:ATP binding"/>
    <property type="evidence" value="ECO:0007669"/>
    <property type="project" value="UniProtKB-UniRule"/>
</dbReference>
<evidence type="ECO:0000256" key="16">
    <source>
        <dbReference type="SAM" id="MobiDB-lite"/>
    </source>
</evidence>
<feature type="region of interest" description="Disordered" evidence="16">
    <location>
        <begin position="611"/>
        <end position="647"/>
    </location>
</feature>
<evidence type="ECO:0000256" key="3">
    <source>
        <dbReference type="ARBA" id="ARBA00022527"/>
    </source>
</evidence>
<comment type="catalytic activity">
    <reaction evidence="13">
        <text>L-threonyl-[protein] + ATP = O-phospho-L-threonyl-[protein] + ADP + H(+)</text>
        <dbReference type="Rhea" id="RHEA:46608"/>
        <dbReference type="Rhea" id="RHEA-COMP:11060"/>
        <dbReference type="Rhea" id="RHEA-COMP:11605"/>
        <dbReference type="ChEBI" id="CHEBI:15378"/>
        <dbReference type="ChEBI" id="CHEBI:30013"/>
        <dbReference type="ChEBI" id="CHEBI:30616"/>
        <dbReference type="ChEBI" id="CHEBI:61977"/>
        <dbReference type="ChEBI" id="CHEBI:456216"/>
        <dbReference type="EC" id="2.7.11.1"/>
    </reaction>
</comment>
<evidence type="ECO:0000256" key="5">
    <source>
        <dbReference type="ARBA" id="ARBA00022692"/>
    </source>
</evidence>
<dbReference type="OrthoDB" id="1631388at2759"/>
<accession>U5GI59</accession>
<evidence type="ECO:0000256" key="17">
    <source>
        <dbReference type="SAM" id="Phobius"/>
    </source>
</evidence>
<dbReference type="PROSITE" id="PS00107">
    <property type="entry name" value="PROTEIN_KINASE_ATP"/>
    <property type="match status" value="1"/>
</dbReference>
<feature type="transmembrane region" description="Helical" evidence="17">
    <location>
        <begin position="262"/>
        <end position="285"/>
    </location>
</feature>
<evidence type="ECO:0000256" key="6">
    <source>
        <dbReference type="ARBA" id="ARBA00022729"/>
    </source>
</evidence>
<feature type="binding site" evidence="15">
    <location>
        <position position="349"/>
    </location>
    <ligand>
        <name>ATP</name>
        <dbReference type="ChEBI" id="CHEBI:30616"/>
    </ligand>
</feature>
<reference evidence="20 21" key="1">
    <citation type="journal article" date="2006" name="Science">
        <title>The genome of black cottonwood, Populus trichocarpa (Torr. &amp; Gray).</title>
        <authorList>
            <person name="Tuskan G.A."/>
            <person name="Difazio S."/>
            <person name="Jansson S."/>
            <person name="Bohlmann J."/>
            <person name="Grigoriev I."/>
            <person name="Hellsten U."/>
            <person name="Putnam N."/>
            <person name="Ralph S."/>
            <person name="Rombauts S."/>
            <person name="Salamov A."/>
            <person name="Schein J."/>
            <person name="Sterck L."/>
            <person name="Aerts A."/>
            <person name="Bhalerao R.R."/>
            <person name="Bhalerao R.P."/>
            <person name="Blaudez D."/>
            <person name="Boerjan W."/>
            <person name="Brun A."/>
            <person name="Brunner A."/>
            <person name="Busov V."/>
            <person name="Campbell M."/>
            <person name="Carlson J."/>
            <person name="Chalot M."/>
            <person name="Chapman J."/>
            <person name="Chen G.L."/>
            <person name="Cooper D."/>
            <person name="Coutinho P.M."/>
            <person name="Couturier J."/>
            <person name="Covert S."/>
            <person name="Cronk Q."/>
            <person name="Cunningham R."/>
            <person name="Davis J."/>
            <person name="Degroeve S."/>
            <person name="Dejardin A."/>
            <person name="Depamphilis C."/>
            <person name="Detter J."/>
            <person name="Dirks B."/>
            <person name="Dubchak I."/>
            <person name="Duplessis S."/>
            <person name="Ehlting J."/>
            <person name="Ellis B."/>
            <person name="Gendler K."/>
            <person name="Goodstein D."/>
            <person name="Gribskov M."/>
            <person name="Grimwood J."/>
            <person name="Groover A."/>
            <person name="Gunter L."/>
            <person name="Hamberger B."/>
            <person name="Heinze B."/>
            <person name="Helariutta Y."/>
            <person name="Henrissat B."/>
            <person name="Holligan D."/>
            <person name="Holt R."/>
            <person name="Huang W."/>
            <person name="Islam-Faridi N."/>
            <person name="Jones S."/>
            <person name="Jones-Rhoades M."/>
            <person name="Jorgensen R."/>
            <person name="Joshi C."/>
            <person name="Kangasjarvi J."/>
            <person name="Karlsson J."/>
            <person name="Kelleher C."/>
            <person name="Kirkpatrick R."/>
            <person name="Kirst M."/>
            <person name="Kohler A."/>
            <person name="Kalluri U."/>
            <person name="Larimer F."/>
            <person name="Leebens-Mack J."/>
            <person name="Leple J.C."/>
            <person name="Locascio P."/>
            <person name="Lou Y."/>
            <person name="Lucas S."/>
            <person name="Martin F."/>
            <person name="Montanini B."/>
            <person name="Napoli C."/>
            <person name="Nelson D.R."/>
            <person name="Nelson C."/>
            <person name="Nieminen K."/>
            <person name="Nilsson O."/>
            <person name="Pereda V."/>
            <person name="Peter G."/>
            <person name="Philippe R."/>
            <person name="Pilate G."/>
            <person name="Poliakov A."/>
            <person name="Razumovskaya J."/>
            <person name="Richardson P."/>
            <person name="Rinaldi C."/>
            <person name="Ritland K."/>
            <person name="Rouze P."/>
            <person name="Ryaboy D."/>
            <person name="Schmutz J."/>
            <person name="Schrader J."/>
            <person name="Segerman B."/>
            <person name="Shin H."/>
            <person name="Siddiqui A."/>
            <person name="Sterky F."/>
            <person name="Terry A."/>
            <person name="Tsai C.J."/>
            <person name="Uberbacher E."/>
            <person name="Unneberg P."/>
            <person name="Vahala J."/>
            <person name="Wall K."/>
            <person name="Wessler S."/>
            <person name="Yang G."/>
            <person name="Yin T."/>
            <person name="Douglas C."/>
            <person name="Marra M."/>
            <person name="Sandberg G."/>
            <person name="Van de Peer Y."/>
            <person name="Rokhsar D."/>
        </authorList>
    </citation>
    <scope>NUCLEOTIDE SEQUENCE [LARGE SCALE GENOMIC DNA]</scope>
    <source>
        <strain evidence="21">cv. Nisqually</strain>
    </source>
</reference>
<keyword evidence="9 15" id="KW-0067">ATP-binding</keyword>
<dbReference type="FunFam" id="3.30.200.20:FF:000644">
    <property type="entry name" value="Suppressor of npr1-1 constitutive 4"/>
    <property type="match status" value="1"/>
</dbReference>
<comment type="catalytic activity">
    <reaction evidence="14">
        <text>L-seryl-[protein] + ATP = O-phospho-L-seryl-[protein] + ADP + H(+)</text>
        <dbReference type="Rhea" id="RHEA:17989"/>
        <dbReference type="Rhea" id="RHEA-COMP:9863"/>
        <dbReference type="Rhea" id="RHEA-COMP:11604"/>
        <dbReference type="ChEBI" id="CHEBI:15378"/>
        <dbReference type="ChEBI" id="CHEBI:29999"/>
        <dbReference type="ChEBI" id="CHEBI:30616"/>
        <dbReference type="ChEBI" id="CHEBI:83421"/>
        <dbReference type="ChEBI" id="CHEBI:456216"/>
        <dbReference type="EC" id="2.7.11.1"/>
    </reaction>
</comment>
<comment type="subcellular location">
    <subcellularLocation>
        <location evidence="1">Membrane</location>
        <topology evidence="1">Single-pass type I membrane protein</topology>
    </subcellularLocation>
</comment>
<sequence>MHPLSTAAATSFLSTLLLFLHLTASSPSNYMINLSNCNQNFSCGALTNIAYPFTGGQRPPHCGPPEFWLTCYGNSQTTLTVKSLAYRVTQLDQTNQTLRLSPLDFYADRPCTYPSTSTTFDNGIFSLASNHETLTLFYGCKNLSDSVEEKFKLLCGMSGDSEEGFFMIGDHPSMNSCQTSFQVPFLRSRAQQLQAEGSSLLGEVLKEGFDVLYSDPYSADCQKCSKHSGRQCGFDGKVHICICNDQLCTGTGSSRFGKGLKIAIAISATVATIIAFSIIAIAMTFKLKNSQNVDKFEKFMMDHHRLTPRRYSYSDIKKITNSFTNILGQGGFGNVYKGKLTDGRLVAVKVLKDSKGDGEEFMNEVASISRTSHVNIVTLLGFCYEKTKRALIYEFMTKGSLDKFISYEGTPDTNFGLEWERFYEIAVGIARGLEYLHRGCNTRIVHFDIKPHNILLDEDFVPKISDFGLAKLCKSKESKVSMIGARGTVGYIAPEVFCRNFGGVSYKSDVYSYGMMVLEMVGERKKNYTGSSETSEMYFPDWFYKYLEPGEITLLHGGISEEEEEIIKKMIVVGLWCIQTIPSDRPSMTKVVEMFEGSLHSLQIPLKPLLSSPKRSAQDHSSTISSLPTVSSQGGGVNKLSVDESDL</sequence>
<dbReference type="eggNOG" id="KOG1187">
    <property type="taxonomic scope" value="Eukaryota"/>
</dbReference>
<name>U5GI59_POPTR</name>
<dbReference type="Gene3D" id="1.10.510.10">
    <property type="entry name" value="Transferase(Phosphotransferase) domain 1"/>
    <property type="match status" value="1"/>
</dbReference>
<dbReference type="GO" id="GO:0030247">
    <property type="term" value="F:polysaccharide binding"/>
    <property type="evidence" value="ECO:0007669"/>
    <property type="project" value="InterPro"/>
</dbReference>
<dbReference type="SUPFAM" id="SSF56112">
    <property type="entry name" value="Protein kinase-like (PK-like)"/>
    <property type="match status" value="1"/>
</dbReference>
<dbReference type="GO" id="GO:0016020">
    <property type="term" value="C:membrane"/>
    <property type="evidence" value="ECO:0007669"/>
    <property type="project" value="UniProtKB-SubCell"/>
</dbReference>
<feature type="compositionally biased region" description="Low complexity" evidence="16">
    <location>
        <begin position="621"/>
        <end position="632"/>
    </location>
</feature>
<dbReference type="Gene3D" id="3.30.200.20">
    <property type="entry name" value="Phosphorylase Kinase, domain 1"/>
    <property type="match status" value="1"/>
</dbReference>
<feature type="signal peptide" evidence="18">
    <location>
        <begin position="1"/>
        <end position="25"/>
    </location>
</feature>
<evidence type="ECO:0000256" key="14">
    <source>
        <dbReference type="ARBA" id="ARBA00048679"/>
    </source>
</evidence>
<evidence type="ECO:0000256" key="4">
    <source>
        <dbReference type="ARBA" id="ARBA00022679"/>
    </source>
</evidence>
<dbReference type="FunCoup" id="U5GI59">
    <property type="interactions" value="839"/>
</dbReference>
<organism evidence="20 21">
    <name type="scientific">Populus trichocarpa</name>
    <name type="common">Western balsam poplar</name>
    <name type="synonym">Populus balsamifera subsp. trichocarpa</name>
    <dbReference type="NCBI Taxonomy" id="3694"/>
    <lineage>
        <taxon>Eukaryota</taxon>
        <taxon>Viridiplantae</taxon>
        <taxon>Streptophyta</taxon>
        <taxon>Embryophyta</taxon>
        <taxon>Tracheophyta</taxon>
        <taxon>Spermatophyta</taxon>
        <taxon>Magnoliopsida</taxon>
        <taxon>eudicotyledons</taxon>
        <taxon>Gunneridae</taxon>
        <taxon>Pentapetalae</taxon>
        <taxon>rosids</taxon>
        <taxon>fabids</taxon>
        <taxon>Malpighiales</taxon>
        <taxon>Salicaceae</taxon>
        <taxon>Saliceae</taxon>
        <taxon>Populus</taxon>
    </lineage>
</organism>
<dbReference type="FunFam" id="1.10.510.10:FF:000590">
    <property type="entry name" value="PR5-like receptor kinase"/>
    <property type="match status" value="1"/>
</dbReference>
<dbReference type="PROSITE" id="PS00108">
    <property type="entry name" value="PROTEIN_KINASE_ST"/>
    <property type="match status" value="1"/>
</dbReference>
<dbReference type="GO" id="GO:0004674">
    <property type="term" value="F:protein serine/threonine kinase activity"/>
    <property type="evidence" value="ECO:0007669"/>
    <property type="project" value="UniProtKB-KW"/>
</dbReference>
<dbReference type="InterPro" id="IPR011009">
    <property type="entry name" value="Kinase-like_dom_sf"/>
</dbReference>
<keyword evidence="11 17" id="KW-0472">Membrane</keyword>
<proteinExistence type="predicted"/>
<protein>
    <recommendedName>
        <fullName evidence="2">non-specific serine/threonine protein kinase</fullName>
        <ecNumber evidence="2">2.7.11.1</ecNumber>
    </recommendedName>
</protein>
<keyword evidence="12" id="KW-0325">Glycoprotein</keyword>
<dbReference type="InterPro" id="IPR017441">
    <property type="entry name" value="Protein_kinase_ATP_BS"/>
</dbReference>
<evidence type="ECO:0000256" key="2">
    <source>
        <dbReference type="ARBA" id="ARBA00012513"/>
    </source>
</evidence>
<evidence type="ECO:0000256" key="18">
    <source>
        <dbReference type="SAM" id="SignalP"/>
    </source>
</evidence>
<dbReference type="SMART" id="SM00220">
    <property type="entry name" value="S_TKc"/>
    <property type="match status" value="1"/>
</dbReference>
<dbReference type="EC" id="2.7.11.1" evidence="2"/>
<dbReference type="Pfam" id="PF00069">
    <property type="entry name" value="Pkinase"/>
    <property type="match status" value="1"/>
</dbReference>
<dbReference type="InParanoid" id="U5GI59"/>
<dbReference type="InterPro" id="IPR000719">
    <property type="entry name" value="Prot_kinase_dom"/>
</dbReference>
<evidence type="ECO:0000259" key="19">
    <source>
        <dbReference type="PROSITE" id="PS50011"/>
    </source>
</evidence>
<keyword evidence="5 17" id="KW-0812">Transmembrane</keyword>
<dbReference type="PANTHER" id="PTHR27009">
    <property type="entry name" value="RUST RESISTANCE KINASE LR10-RELATED"/>
    <property type="match status" value="1"/>
</dbReference>
<dbReference type="PROSITE" id="PS50011">
    <property type="entry name" value="PROTEIN_KINASE_DOM"/>
    <property type="match status" value="1"/>
</dbReference>
<evidence type="ECO:0000256" key="13">
    <source>
        <dbReference type="ARBA" id="ARBA00047899"/>
    </source>
</evidence>
<evidence type="ECO:0000256" key="1">
    <source>
        <dbReference type="ARBA" id="ARBA00004479"/>
    </source>
</evidence>
<dbReference type="InterPro" id="IPR008271">
    <property type="entry name" value="Ser/Thr_kinase_AS"/>
</dbReference>
<dbReference type="EMBL" id="CM009293">
    <property type="protein sequence ID" value="PNT40420.2"/>
    <property type="molecule type" value="Genomic_DNA"/>
</dbReference>
<dbReference type="InterPro" id="IPR045874">
    <property type="entry name" value="LRK10/LRL21-25-like"/>
</dbReference>
<dbReference type="Gramene" id="Potri.004G097000.1.v4.1">
    <property type="protein sequence ID" value="Potri.004G097000.1.v4.1"/>
    <property type="gene ID" value="Potri.004G097000.v4.1"/>
</dbReference>
<dbReference type="InterPro" id="IPR025287">
    <property type="entry name" value="WAK_GUB"/>
</dbReference>
<evidence type="ECO:0000256" key="7">
    <source>
        <dbReference type="ARBA" id="ARBA00022741"/>
    </source>
</evidence>
<dbReference type="AlphaFoldDB" id="U5GI59"/>
<evidence type="ECO:0000256" key="8">
    <source>
        <dbReference type="ARBA" id="ARBA00022777"/>
    </source>
</evidence>
<feature type="domain" description="Protein kinase" evidence="19">
    <location>
        <begin position="321"/>
        <end position="603"/>
    </location>
</feature>
<evidence type="ECO:0000256" key="10">
    <source>
        <dbReference type="ARBA" id="ARBA00022989"/>
    </source>
</evidence>
<evidence type="ECO:0000256" key="15">
    <source>
        <dbReference type="PROSITE-ProRule" id="PRU10141"/>
    </source>
</evidence>
<keyword evidence="3" id="KW-0723">Serine/threonine-protein kinase</keyword>
<dbReference type="Pfam" id="PF13947">
    <property type="entry name" value="GUB_WAK_bind"/>
    <property type="match status" value="1"/>
</dbReference>